<dbReference type="SMART" id="SM00060">
    <property type="entry name" value="FN3"/>
    <property type="match status" value="5"/>
</dbReference>
<name>A0A2S1QW71_9FLAO</name>
<keyword evidence="1" id="KW-0677">Repeat</keyword>
<evidence type="ECO:0000259" key="3">
    <source>
        <dbReference type="PROSITE" id="PS51841"/>
    </source>
</evidence>
<dbReference type="PANTHER" id="PTHR46708:SF2">
    <property type="entry name" value="FIBRONECTIN TYPE-III DOMAIN-CONTAINING PROTEIN"/>
    <property type="match status" value="1"/>
</dbReference>
<dbReference type="KEGG" id="falb:HYN59_05775"/>
<dbReference type="InterPro" id="IPR001322">
    <property type="entry name" value="Lamin_tail_dom"/>
</dbReference>
<accession>A0A2S1QW71</accession>
<evidence type="ECO:0000313" key="4">
    <source>
        <dbReference type="EMBL" id="AWH84658.1"/>
    </source>
</evidence>
<organism evidence="4 5">
    <name type="scientific">Flavobacterium album</name>
    <dbReference type="NCBI Taxonomy" id="2175091"/>
    <lineage>
        <taxon>Bacteria</taxon>
        <taxon>Pseudomonadati</taxon>
        <taxon>Bacteroidota</taxon>
        <taxon>Flavobacteriia</taxon>
        <taxon>Flavobacteriales</taxon>
        <taxon>Flavobacteriaceae</taxon>
        <taxon>Flavobacterium</taxon>
    </lineage>
</organism>
<dbReference type="Gene3D" id="2.60.40.10">
    <property type="entry name" value="Immunoglobulins"/>
    <property type="match status" value="1"/>
</dbReference>
<protein>
    <recommendedName>
        <fullName evidence="6">LTD domain-containing protein</fullName>
    </recommendedName>
</protein>
<dbReference type="PROSITE" id="PS51841">
    <property type="entry name" value="LTD"/>
    <property type="match status" value="2"/>
</dbReference>
<dbReference type="InterPro" id="IPR003961">
    <property type="entry name" value="FN3_dom"/>
</dbReference>
<sequence>MTLIVNANKPKLFFMKTQLHKAFLNACMLAVVLLATSAMWGQVTLPGSSPYSENFNTTPGASGTSYPTGWTSYNGSTVDNSMTVGSGTSTSGANYNFVSRIGILGSGSSFVPGSIVLNIANTTGKSGLKISYDVVKIIENSRSNSFNLEVSTTSATTGFTAVTGGAYASGTIAAGTTTAYTDIDISALSNISGNVWIRWSYNEISGSGSRDGIALDNVSLSWSSAPAVTTAAATSITTSSATLNGTINANSNTTAASFNWGTTVSYGNSVAATPSSVTGTTATAISAPISSLSPNTQYNFRAVGTVGSTASNGANASFYTLAKVPGVLTVNNAGITTLDVTVTATTQTGNPAATQYAIIEAGGQYVQASGALGATAVWRTAAAWGTTTVTGLTASTTYTFSVKARNNASTPVETTFSTGAEGTTLANTLPTLTAGTIAGFGSVCINVAQGTGIFTLNGINLTPGDITVGPLAGYTFSATETGTYTTTLLIPQTGTLTQDVYVTFAPTTVGSYNGNIDVTGGGADAVAVAVTGTGINTTGTVATVAATALTAATAEVEGNVTAQGCTDVTERGVVYSTAINPVLGGAGVTAVADTADGAGTYTIALNGLIGGTTYYAKAYATNDGGTVYGTQMSFTTANVIAAVATAATSVEHDSFVANWDAVEGAASYRLDVSTSPTFGTMSLTTDLFFSEYVEGSSSNKYLEIYNGTGAAVNLADYRVRLYSNGSTTASGTANDVQLSGTLADGAVAVIKNSAATIYSGAATVVASVNFNGNDAVALYKISTASNVDIFGNIGTDPGSAWTGTNTTVDKTLVRKSTVTGGVTVDPSGTGFPTLDTEWDMFNQNDITHLGSHTYAGIAPSFVPGYENLAVTTGTSQVVSGLTELTTYYYRVRAVGGNTSGNSNVIEVATTANTDPTLSASALAAFGEVCIDSEDGPETFTITGSFLTEDNIVVGPLDGYTFSTDGITYTDTLNLGQTGGTYSQVIYVKILPAVVGDYSGNIPVSGGGADSINVAASGSGINTTATVVVNNADATSASTATIESEATLSGCSDITERGIVYATTANPAISGPGVSQLIDFGTGTGTYTTDLEGLVGGTTYYVRAYVTNNGGTSYSADSTFTTNGVGAPIANPALSVTESSFVANWEEVEGAEAYRLDVSTSATFGTSAPATDLFFSEYVEGSSTNKYLEIYNGTGAPVNLSDYRVRLYSNGSTTASGSNDVVLSGTIANGAAVVIKNSGATIYSGAATVVASVNFNGNDAVALYKISTSSNVDIIGKIGQDPGTAWTSASNTTVDKTLVRKASVTGGVTANPATGFDTLESEWEVYNQNDVTHLGTHTYAGIAPSFVPGYENLLVEDISQAVEGLDAGTTYYYRVRAVAGNTGGNSNVIEVATEAAGSGARIAMGLNDNDANNIMVYKQNGALTISSANTAITSVTVFDITGKMLFASDKFNQNEVVLENISASNQMLIVKIGTDANEQVTKKIAY</sequence>
<dbReference type="Proteomes" id="UP000244929">
    <property type="component" value="Chromosome"/>
</dbReference>
<keyword evidence="5" id="KW-1185">Reference proteome</keyword>
<feature type="domain" description="LTD" evidence="3">
    <location>
        <begin position="674"/>
        <end position="845"/>
    </location>
</feature>
<dbReference type="Pfam" id="PF00932">
    <property type="entry name" value="LTD"/>
    <property type="match status" value="2"/>
</dbReference>
<evidence type="ECO:0008006" key="6">
    <source>
        <dbReference type="Google" id="ProtNLM"/>
    </source>
</evidence>
<feature type="domain" description="Fibronectin type-III" evidence="2">
    <location>
        <begin position="324"/>
        <end position="427"/>
    </location>
</feature>
<dbReference type="InterPro" id="IPR036116">
    <property type="entry name" value="FN3_sf"/>
</dbReference>
<dbReference type="InterPro" id="IPR013783">
    <property type="entry name" value="Ig-like_fold"/>
</dbReference>
<reference evidence="4 5" key="1">
    <citation type="submission" date="2018-04" db="EMBL/GenBank/DDBJ databases">
        <title>Genome sequencing of Flavobacterium sp. HYN0059.</title>
        <authorList>
            <person name="Yi H."/>
            <person name="Baek C."/>
        </authorList>
    </citation>
    <scope>NUCLEOTIDE SEQUENCE [LARGE SCALE GENOMIC DNA]</scope>
    <source>
        <strain evidence="4 5">HYN0059</strain>
    </source>
</reference>
<feature type="domain" description="LTD" evidence="3">
    <location>
        <begin position="1159"/>
        <end position="1340"/>
    </location>
</feature>
<dbReference type="InterPro" id="IPR050991">
    <property type="entry name" value="ECM_Regulatory_Proteins"/>
</dbReference>
<evidence type="ECO:0000259" key="2">
    <source>
        <dbReference type="PROSITE" id="PS50853"/>
    </source>
</evidence>
<proteinExistence type="predicted"/>
<dbReference type="NCBIfam" id="NF033708">
    <property type="entry name" value="T9SS_Cterm_ChiA"/>
    <property type="match status" value="1"/>
</dbReference>
<evidence type="ECO:0000256" key="1">
    <source>
        <dbReference type="ARBA" id="ARBA00022737"/>
    </source>
</evidence>
<dbReference type="PROSITE" id="PS50853">
    <property type="entry name" value="FN3"/>
    <property type="match status" value="1"/>
</dbReference>
<evidence type="ECO:0000313" key="5">
    <source>
        <dbReference type="Proteomes" id="UP000244929"/>
    </source>
</evidence>
<dbReference type="EMBL" id="CP029186">
    <property type="protein sequence ID" value="AWH84658.1"/>
    <property type="molecule type" value="Genomic_DNA"/>
</dbReference>
<dbReference type="SUPFAM" id="SSF49265">
    <property type="entry name" value="Fibronectin type III"/>
    <property type="match status" value="2"/>
</dbReference>
<dbReference type="PANTHER" id="PTHR46708">
    <property type="entry name" value="TENASCIN"/>
    <property type="match status" value="1"/>
</dbReference>
<gene>
    <name evidence="4" type="ORF">HYN59_05775</name>
</gene>